<dbReference type="NCBIfam" id="TIGR01587">
    <property type="entry name" value="cas3_core"/>
    <property type="match status" value="1"/>
</dbReference>
<dbReference type="InterPro" id="IPR011545">
    <property type="entry name" value="DEAD/DEAH_box_helicase_dom"/>
</dbReference>
<dbReference type="Pfam" id="PF22590">
    <property type="entry name" value="Cas3-like_C_2"/>
    <property type="match status" value="1"/>
</dbReference>
<accession>A0AB72ZA91</accession>
<dbReference type="AlphaFoldDB" id="A0AB72ZA91"/>
<keyword evidence="8" id="KW-0067">ATP-binding</keyword>
<dbReference type="InterPro" id="IPR027417">
    <property type="entry name" value="P-loop_NTPase"/>
</dbReference>
<evidence type="ECO:0000313" key="11">
    <source>
        <dbReference type="EMBL" id="EHN61777.1"/>
    </source>
</evidence>
<feature type="domain" description="HD Cas3-type" evidence="10">
    <location>
        <begin position="35"/>
        <end position="215"/>
    </location>
</feature>
<keyword evidence="12" id="KW-1185">Reference proteome</keyword>
<dbReference type="SUPFAM" id="SSF52540">
    <property type="entry name" value="P-loop containing nucleoside triphosphate hydrolases"/>
    <property type="match status" value="1"/>
</dbReference>
<evidence type="ECO:0000256" key="4">
    <source>
        <dbReference type="ARBA" id="ARBA00022723"/>
    </source>
</evidence>
<reference evidence="11 12" key="1">
    <citation type="submission" date="2011-08" db="EMBL/GenBank/DDBJ databases">
        <authorList>
            <person name="Weinstock G."/>
            <person name="Sodergren E."/>
            <person name="Clifton S."/>
            <person name="Fulton L."/>
            <person name="Fulton B."/>
            <person name="Courtney L."/>
            <person name="Fronick C."/>
            <person name="Harrison M."/>
            <person name="Strong C."/>
            <person name="Farmer C."/>
            <person name="Delahaunty K."/>
            <person name="Markovic C."/>
            <person name="Hall O."/>
            <person name="Minx P."/>
            <person name="Tomlinson C."/>
            <person name="Mitreva M."/>
            <person name="Hou S."/>
            <person name="Chen J."/>
            <person name="Wollam A."/>
            <person name="Pepin K.H."/>
            <person name="Johnson M."/>
            <person name="Bhonagiri V."/>
            <person name="Zhang X."/>
            <person name="Suruliraj S."/>
            <person name="Warren W."/>
            <person name="Chinwalla A."/>
            <person name="Mardis E.R."/>
            <person name="Wilson R.K."/>
        </authorList>
    </citation>
    <scope>NUCLEOTIDE SEQUENCE [LARGE SCALE GENOMIC DNA]</scope>
    <source>
        <strain evidence="11 12">ATCC 33091</strain>
    </source>
</reference>
<dbReference type="NCBIfam" id="TIGR01596">
    <property type="entry name" value="cas3_HD"/>
    <property type="match status" value="1"/>
</dbReference>
<proteinExistence type="inferred from homology"/>
<keyword evidence="4" id="KW-0479">Metal-binding</keyword>
<dbReference type="PANTHER" id="PTHR47963">
    <property type="entry name" value="DEAD-BOX ATP-DEPENDENT RNA HELICASE 47, MITOCHONDRIAL"/>
    <property type="match status" value="1"/>
</dbReference>
<evidence type="ECO:0000256" key="2">
    <source>
        <dbReference type="ARBA" id="ARBA00009046"/>
    </source>
</evidence>
<dbReference type="EMBL" id="AGCN01000026">
    <property type="protein sequence ID" value="EHN61777.1"/>
    <property type="molecule type" value="Genomic_DNA"/>
</dbReference>
<dbReference type="Pfam" id="PF00270">
    <property type="entry name" value="DEAD"/>
    <property type="match status" value="1"/>
</dbReference>
<evidence type="ECO:0000256" key="5">
    <source>
        <dbReference type="ARBA" id="ARBA00022741"/>
    </source>
</evidence>
<dbReference type="Proteomes" id="UP000003597">
    <property type="component" value="Unassembled WGS sequence"/>
</dbReference>
<keyword evidence="3" id="KW-0540">Nuclease</keyword>
<sequence length="755" mass="87223">MKKRSNNNKQLPLECIVFKGILYKERLEMHKYLAKSNPEETIQEHTDNLLKNYQRLKKLYPAVEIDWYLLELVCLLHDLGKMNLLFQTKLGNASGKGKEIPHGYLSVAFVPDSKLEEMGYSEDEIKVVYQAIARHHERKYDFSDSEWKKEIIKLEEQWAGFTYSQLGENAEYSSEVEMLYFYPGSRIFEGNSAADAETFKKYVLLKGLLNRIDFAASGGIDVELENDFLMDSMKVQLARFKAENPEADWNALQKYMMRHQNENIVVIAETGMGKTEAGLLWLGNNKGFFTLPLRAAINAIYERITKNIVTINQAERVGLLHSETYSQYLLHEGNAEMDIDEYYTRTRQMSLPVTICTLDQLFDFVFRYAGFEHKLATLSYSKVIIDEIQMYSSDLLAYLILGLSYIDKFGGKFCIMTATLPGIVTDLLLENGVGFVQPEEKFVSSRIRHSMEMVHTEVESEFIKPFFNNNRILVICNTISKAKKIYSELKEHFQGEEIHLIHSQFIKRDRSAKEDAIFKDGQKDSTKTCIWVATQVVEASLDIDFDLLFTELSDVNGLFQRMGRCYRNRALDVDTNVYVFDGGAKICSGVGTFIDKLIFENSKTILNEHVGVLTEEKKMELVERVYSTEALRGSEFYNDLRKTINYVKAFDSYELDKADVRRRFRNINSVSVIPEEVWQDNAEEINSYFATLRKTSKEISTKEKMIARTNLAEFMVSIPDYLYKKGESVVREINRYESVIEFKCGYSSEVGVFIR</sequence>
<evidence type="ECO:0000256" key="6">
    <source>
        <dbReference type="ARBA" id="ARBA00022801"/>
    </source>
</evidence>
<dbReference type="Gene3D" id="3.40.50.300">
    <property type="entry name" value="P-loop containing nucleotide triphosphate hydrolases"/>
    <property type="match status" value="2"/>
</dbReference>
<evidence type="ECO:0000259" key="10">
    <source>
        <dbReference type="PROSITE" id="PS51643"/>
    </source>
</evidence>
<keyword evidence="9" id="KW-0051">Antiviral defense</keyword>
<dbReference type="SMART" id="SM00490">
    <property type="entry name" value="HELICc"/>
    <property type="match status" value="1"/>
</dbReference>
<dbReference type="InterPro" id="IPR006474">
    <property type="entry name" value="Helicase_Cas3_CRISPR-ass_core"/>
</dbReference>
<dbReference type="GO" id="GO:0051607">
    <property type="term" value="P:defense response to virus"/>
    <property type="evidence" value="ECO:0007669"/>
    <property type="project" value="UniProtKB-KW"/>
</dbReference>
<dbReference type="GO" id="GO:0005524">
    <property type="term" value="F:ATP binding"/>
    <property type="evidence" value="ECO:0007669"/>
    <property type="project" value="UniProtKB-KW"/>
</dbReference>
<comment type="similarity">
    <text evidence="2">In the central section; belongs to the CRISPR-associated helicase Cas3 family.</text>
</comment>
<protein>
    <submittedName>
        <fullName evidence="11">CRISPR-associated helicase Cas3</fullName>
    </submittedName>
</protein>
<dbReference type="InterPro" id="IPR006483">
    <property type="entry name" value="CRISPR-assoc_Cas3_HD"/>
</dbReference>
<dbReference type="GO" id="GO:0003724">
    <property type="term" value="F:RNA helicase activity"/>
    <property type="evidence" value="ECO:0007669"/>
    <property type="project" value="TreeGrafter"/>
</dbReference>
<evidence type="ECO:0000256" key="7">
    <source>
        <dbReference type="ARBA" id="ARBA00022806"/>
    </source>
</evidence>
<evidence type="ECO:0000256" key="1">
    <source>
        <dbReference type="ARBA" id="ARBA00006847"/>
    </source>
</evidence>
<evidence type="ECO:0000313" key="12">
    <source>
        <dbReference type="Proteomes" id="UP000003597"/>
    </source>
</evidence>
<dbReference type="InterPro" id="IPR038257">
    <property type="entry name" value="CRISPR-assoc_Cas3_HD_sf"/>
</dbReference>
<evidence type="ECO:0000256" key="8">
    <source>
        <dbReference type="ARBA" id="ARBA00022840"/>
    </source>
</evidence>
<dbReference type="SMART" id="SM00487">
    <property type="entry name" value="DEXDc"/>
    <property type="match status" value="1"/>
</dbReference>
<dbReference type="GO" id="GO:0046872">
    <property type="term" value="F:metal ion binding"/>
    <property type="evidence" value="ECO:0007669"/>
    <property type="project" value="UniProtKB-KW"/>
</dbReference>
<evidence type="ECO:0000256" key="3">
    <source>
        <dbReference type="ARBA" id="ARBA00022722"/>
    </source>
</evidence>
<keyword evidence="5" id="KW-0547">Nucleotide-binding</keyword>
<dbReference type="Gene3D" id="1.10.3210.30">
    <property type="match status" value="1"/>
</dbReference>
<dbReference type="PROSITE" id="PS51643">
    <property type="entry name" value="HD_CAS3"/>
    <property type="match status" value="1"/>
</dbReference>
<dbReference type="InterPro" id="IPR001650">
    <property type="entry name" value="Helicase_C-like"/>
</dbReference>
<dbReference type="PANTHER" id="PTHR47963:SF9">
    <property type="entry name" value="CRISPR-ASSOCIATED ENDONUCLEASE_HELICASE CAS3"/>
    <property type="match status" value="1"/>
</dbReference>
<dbReference type="SUPFAM" id="SSF109604">
    <property type="entry name" value="HD-domain/PDEase-like"/>
    <property type="match status" value="1"/>
</dbReference>
<keyword evidence="6" id="KW-0378">Hydrolase</keyword>
<dbReference type="GO" id="GO:0004518">
    <property type="term" value="F:nuclease activity"/>
    <property type="evidence" value="ECO:0007669"/>
    <property type="project" value="UniProtKB-KW"/>
</dbReference>
<dbReference type="CDD" id="cd09641">
    <property type="entry name" value="Cas3''_I"/>
    <property type="match status" value="1"/>
</dbReference>
<comment type="similarity">
    <text evidence="1">In the N-terminal section; belongs to the CRISPR-associated nuclease Cas3-HD family.</text>
</comment>
<dbReference type="GO" id="GO:0003723">
    <property type="term" value="F:RNA binding"/>
    <property type="evidence" value="ECO:0007669"/>
    <property type="project" value="TreeGrafter"/>
</dbReference>
<dbReference type="InterPro" id="IPR054712">
    <property type="entry name" value="Cas3-like_dom"/>
</dbReference>
<dbReference type="InterPro" id="IPR050547">
    <property type="entry name" value="DEAD_box_RNA_helicases"/>
</dbReference>
<organism evidence="11 12">
    <name type="scientific">Listeria innocua ATCC 33091</name>
    <dbReference type="NCBI Taxonomy" id="1002366"/>
    <lineage>
        <taxon>Bacteria</taxon>
        <taxon>Bacillati</taxon>
        <taxon>Bacillota</taxon>
        <taxon>Bacilli</taxon>
        <taxon>Bacillales</taxon>
        <taxon>Listeriaceae</taxon>
        <taxon>Listeria</taxon>
    </lineage>
</organism>
<gene>
    <name evidence="11" type="ORF">HMPREF0557_01191</name>
</gene>
<comment type="caution">
    <text evidence="11">The sequence shown here is derived from an EMBL/GenBank/DDBJ whole genome shotgun (WGS) entry which is preliminary data.</text>
</comment>
<evidence type="ECO:0000256" key="9">
    <source>
        <dbReference type="ARBA" id="ARBA00023118"/>
    </source>
</evidence>
<name>A0AB72ZA91_LISIO</name>
<dbReference type="InterPro" id="IPR014001">
    <property type="entry name" value="Helicase_ATP-bd"/>
</dbReference>
<keyword evidence="7" id="KW-0347">Helicase</keyword>
<dbReference type="GO" id="GO:0016787">
    <property type="term" value="F:hydrolase activity"/>
    <property type="evidence" value="ECO:0007669"/>
    <property type="project" value="UniProtKB-KW"/>
</dbReference>